<dbReference type="InterPro" id="IPR019557">
    <property type="entry name" value="AminoTfrase-like_pln_mobile"/>
</dbReference>
<organism evidence="2 3">
    <name type="scientific">Stylosanthes scabra</name>
    <dbReference type="NCBI Taxonomy" id="79078"/>
    <lineage>
        <taxon>Eukaryota</taxon>
        <taxon>Viridiplantae</taxon>
        <taxon>Streptophyta</taxon>
        <taxon>Embryophyta</taxon>
        <taxon>Tracheophyta</taxon>
        <taxon>Spermatophyta</taxon>
        <taxon>Magnoliopsida</taxon>
        <taxon>eudicotyledons</taxon>
        <taxon>Gunneridae</taxon>
        <taxon>Pentapetalae</taxon>
        <taxon>rosids</taxon>
        <taxon>fabids</taxon>
        <taxon>Fabales</taxon>
        <taxon>Fabaceae</taxon>
        <taxon>Papilionoideae</taxon>
        <taxon>50 kb inversion clade</taxon>
        <taxon>dalbergioids sensu lato</taxon>
        <taxon>Dalbergieae</taxon>
        <taxon>Pterocarpus clade</taxon>
        <taxon>Stylosanthes</taxon>
    </lineage>
</organism>
<keyword evidence="3" id="KW-1185">Reference proteome</keyword>
<gene>
    <name evidence="2" type="ORF">PIB30_102425</name>
</gene>
<dbReference type="Proteomes" id="UP001341840">
    <property type="component" value="Unassembled WGS sequence"/>
</dbReference>
<dbReference type="PANTHER" id="PTHR46033">
    <property type="entry name" value="PROTEIN MAIN-LIKE 2"/>
    <property type="match status" value="1"/>
</dbReference>
<dbReference type="InterPro" id="IPR044824">
    <property type="entry name" value="MAIN-like"/>
</dbReference>
<dbReference type="EMBL" id="JASCZI010033362">
    <property type="protein sequence ID" value="MED6128883.1"/>
    <property type="molecule type" value="Genomic_DNA"/>
</dbReference>
<sequence>EPRIIRTRRNIMDPPDDRIRDLLCRAGFEHVAFMLQWDHDWALVSALIERNPVSGFISGWELHYDERGIEAMCLELLGAIPTERDRQRDKWNAHLTWLHETVCGVLGDYPTPERLLNLDACDRLSWRSAVLAYLYQQMCRGVHFEQRNLGGCASLLLSWAYDRIHACRPQGDFDEPRFLLVERWRGLHMAHDLFAPRVRIWRMVLNDINHHTDRAQSRLALEMAVGGVRPSCQYLLWYYQWAHLTLTGARDPVIPTPGMMPGDVRDGIPEAPDMVQPEDGELPDVHLRVARRCRAPAGRGRGRGQGGADGSPVRVDEPMHIMPLNLILSVPPPVYHPQAYTPNVDQIPDSYAQWCAEMFGQTSYQPVLDHSSSGTPIQQTESFAHMIWIFQYAVIWIFQKSN</sequence>
<dbReference type="Pfam" id="PF10536">
    <property type="entry name" value="PMD"/>
    <property type="match status" value="1"/>
</dbReference>
<evidence type="ECO:0000259" key="1">
    <source>
        <dbReference type="Pfam" id="PF10536"/>
    </source>
</evidence>
<comment type="caution">
    <text evidence="2">The sequence shown here is derived from an EMBL/GenBank/DDBJ whole genome shotgun (WGS) entry which is preliminary data.</text>
</comment>
<feature type="non-terminal residue" evidence="2">
    <location>
        <position position="1"/>
    </location>
</feature>
<feature type="domain" description="Aminotransferase-like plant mobile" evidence="1">
    <location>
        <begin position="115"/>
        <end position="208"/>
    </location>
</feature>
<protein>
    <recommendedName>
        <fullName evidence="1">Aminotransferase-like plant mobile domain-containing protein</fullName>
    </recommendedName>
</protein>
<dbReference type="PANTHER" id="PTHR46033:SF8">
    <property type="entry name" value="PROTEIN MAINTENANCE OF MERISTEMS-LIKE"/>
    <property type="match status" value="1"/>
</dbReference>
<name>A0ABU6RYL3_9FABA</name>
<evidence type="ECO:0000313" key="3">
    <source>
        <dbReference type="Proteomes" id="UP001341840"/>
    </source>
</evidence>
<evidence type="ECO:0000313" key="2">
    <source>
        <dbReference type="EMBL" id="MED6128883.1"/>
    </source>
</evidence>
<proteinExistence type="predicted"/>
<accession>A0ABU6RYL3</accession>
<reference evidence="2 3" key="1">
    <citation type="journal article" date="2023" name="Plants (Basel)">
        <title>Bridging the Gap: Combining Genomics and Transcriptomics Approaches to Understand Stylosanthes scabra, an Orphan Legume from the Brazilian Caatinga.</title>
        <authorList>
            <person name="Ferreira-Neto J.R.C."/>
            <person name="da Silva M.D."/>
            <person name="Binneck E."/>
            <person name="de Melo N.F."/>
            <person name="da Silva R.H."/>
            <person name="de Melo A.L.T.M."/>
            <person name="Pandolfi V."/>
            <person name="Bustamante F.O."/>
            <person name="Brasileiro-Vidal A.C."/>
            <person name="Benko-Iseppon A.M."/>
        </authorList>
    </citation>
    <scope>NUCLEOTIDE SEQUENCE [LARGE SCALE GENOMIC DNA]</scope>
    <source>
        <tissue evidence="2">Leaves</tissue>
    </source>
</reference>